<sequence>MPAFPVALLQPLIAHLSPSAIHASGADLEIELAPFVLGGAPVRTAIRLDGLSLPTHSLEQLAGQHMVFPLNPEPGYIDGSLYVEGRHHAVDVSELRFGELDSQGLAVTLEGHIHFDDGARFDDTALSLAARIARPFSELELDVLIDRAAADAGAASAQQSGKVMAVLSRNPRLRHADMALLHARVQARLLIAAASKA</sequence>
<dbReference type="Gene3D" id="1.10.10.410">
    <property type="match status" value="1"/>
</dbReference>
<dbReference type="RefSeq" id="WP_276265263.1">
    <property type="nucleotide sequence ID" value="NZ_JARJLM010000252.1"/>
</dbReference>
<comment type="caution">
    <text evidence="1">The sequence shown here is derived from an EMBL/GenBank/DDBJ whole genome shotgun (WGS) entry which is preliminary data.</text>
</comment>
<dbReference type="EMBL" id="JARJLM010000252">
    <property type="protein sequence ID" value="MDF3834118.1"/>
    <property type="molecule type" value="Genomic_DNA"/>
</dbReference>
<dbReference type="Proteomes" id="UP001216674">
    <property type="component" value="Unassembled WGS sequence"/>
</dbReference>
<gene>
    <name evidence="1" type="ORF">P3W85_14300</name>
</gene>
<evidence type="ECO:0000313" key="1">
    <source>
        <dbReference type="EMBL" id="MDF3834118.1"/>
    </source>
</evidence>
<name>A0ABT6ANZ5_9BURK</name>
<accession>A0ABT6ANZ5</accession>
<proteinExistence type="predicted"/>
<organism evidence="1 2">
    <name type="scientific">Cupriavidus basilensis</name>
    <dbReference type="NCBI Taxonomy" id="68895"/>
    <lineage>
        <taxon>Bacteria</taxon>
        <taxon>Pseudomonadati</taxon>
        <taxon>Pseudomonadota</taxon>
        <taxon>Betaproteobacteria</taxon>
        <taxon>Burkholderiales</taxon>
        <taxon>Burkholderiaceae</taxon>
        <taxon>Cupriavidus</taxon>
    </lineage>
</organism>
<evidence type="ECO:0000313" key="2">
    <source>
        <dbReference type="Proteomes" id="UP001216674"/>
    </source>
</evidence>
<dbReference type="InterPro" id="IPR023168">
    <property type="entry name" value="GatB_Yqey_C_2"/>
</dbReference>
<protein>
    <submittedName>
        <fullName evidence="1">Uncharacterized protein</fullName>
    </submittedName>
</protein>
<keyword evidence="2" id="KW-1185">Reference proteome</keyword>
<reference evidence="1 2" key="1">
    <citation type="submission" date="2023-03" db="EMBL/GenBank/DDBJ databases">
        <title>Draft assemblies of triclosan tolerant bacteria isolated from returned activated sludge.</title>
        <authorList>
            <person name="Van Hamelsveld S."/>
        </authorList>
    </citation>
    <scope>NUCLEOTIDE SEQUENCE [LARGE SCALE GENOMIC DNA]</scope>
    <source>
        <strain evidence="1 2">GW210010_S58</strain>
    </source>
</reference>